<accession>A0A971ICG3</accession>
<evidence type="ECO:0000259" key="6">
    <source>
        <dbReference type="Pfam" id="PF21270"/>
    </source>
</evidence>
<keyword evidence="2" id="KW-0808">Transferase</keyword>
<dbReference type="InterPro" id="IPR033432">
    <property type="entry name" value="GH94_catalytic"/>
</dbReference>
<feature type="compositionally biased region" description="Polar residues" evidence="3">
    <location>
        <begin position="10"/>
        <end position="24"/>
    </location>
</feature>
<evidence type="ECO:0000259" key="5">
    <source>
        <dbReference type="Pfam" id="PF21250"/>
    </source>
</evidence>
<dbReference type="GO" id="GO:0005975">
    <property type="term" value="P:carbohydrate metabolic process"/>
    <property type="evidence" value="ECO:0007669"/>
    <property type="project" value="InterPro"/>
</dbReference>
<dbReference type="InterPro" id="IPR012341">
    <property type="entry name" value="6hp_glycosidase-like_sf"/>
</dbReference>
<feature type="domain" description="Glycoside phosphorylase C-terminal" evidence="6">
    <location>
        <begin position="1077"/>
        <end position="1155"/>
    </location>
</feature>
<dbReference type="InterPro" id="IPR008928">
    <property type="entry name" value="6-hairpin_glycosidase_sf"/>
</dbReference>
<dbReference type="AlphaFoldDB" id="A0A971ICG3"/>
<evidence type="ECO:0000259" key="4">
    <source>
        <dbReference type="Pfam" id="PF17167"/>
    </source>
</evidence>
<feature type="domain" description="SOGP N-terminal" evidence="7">
    <location>
        <begin position="40"/>
        <end position="265"/>
    </location>
</feature>
<proteinExistence type="predicted"/>
<sequence length="1169" mass="128453">MTVDNRESQIPDNQNESWADWKQTQESDLSITNGDVRIAFTEFGDIASISSGELQISQYAPGAHDAGIAGIWLRRHDQSGIVSVPLIGVRSRSSWGLSSRTAVWEGSDLGVSWTVTLAIDPHAPTWAWHVDVDPQNAASASAGQAQWDIVTDQDLALAPKAQALTSEPYISQYVTYRSVDLPDYGRVVAARQTMSCAPALPLLVSAIKEGAQAHLTDGFDFYGKNARLGAHPQMLDNPTWDGGFTNQYEFGMIALLSAPQKSAPETGERHLEWTQVFAFDPDFRGEMLEACEEYTKRAFAGLDDVLRDASSDAPSIQLTPAGHAKSSDAHAPSLLATAPVLDGDDLDDDAFLSLGEGVAADQESDESGHVLSYFADRASHVVSKAKELLVSRSHGQILLAGSVQNPEHPVLATTSYAPGVFASHIVFGNTNMNRLISVQRTSLNLLRSQGMRILVRRNEQWQVLGVPSAFVMELGASKWIYRFGEQSITVTVAACAHRDALELEFESSEAMDVMLTADVEFPENWNAELHTLPGNASAVEFSPESGSSIDGHCPGLRYVFASSDATIGGDGPLFGLESSASEGTAVLTFSSAHVTGLRLAVAASMEGSEAALECAGAVLADETPLADELQAQFEYINGFMDDFSISDGGRLNEWNEGAPWFVQNALVHFLSPHGLEQYSGAAWGTRDVCQGPFEMALAFGHFDIAHDIILKVFGHQNPDGSLPQWFMFDEYAEMFQHDSHGDIPVWPLMAVYEYLEAGGDRALLEEQVDFWDDVERTTGKPTVADHLEQTLDYIRTHRVPGTELFCYGEGDWDDTLQPAQQSMKKEMASTWTIALLFQATTALHRLLKEVGYDDLAHEFDAEAQGIKQQFAKNFIYDDVLAGYVVFTDDGPMPVIHPEDTRTGLHYRLIPMTRSIIAGLLTPEGAQNHEQLIEEHLHYPDGVRLMNRPAHYQDGITTYFKRGEQAANIGREIGLMYTHAHIRYTEALSQLGRDSVAEELLRISPVNQFKRLDTSEIRQRNCYFASSDADFPDRYTAADQWDRLKADAKDPIGVRGGWRVYSSGPGIYLRQMVQHVFGLQLHTDSVSIDPILQLQDDGVSVQLSLFGSKRTLRYHLSDDDAPVTVSVGGRRLDADAYDLPYRRGGLVVGEKALEGADVIDISVGVHRSTI</sequence>
<feature type="domain" description="Glycoside phosphorylase super sandwich" evidence="5">
    <location>
        <begin position="362"/>
        <end position="570"/>
    </location>
</feature>
<feature type="domain" description="Glycosyl hydrolase 94 catalytic" evidence="4">
    <location>
        <begin position="738"/>
        <end position="1022"/>
    </location>
</feature>
<evidence type="ECO:0000313" key="8">
    <source>
        <dbReference type="EMBL" id="NLT79730.1"/>
    </source>
</evidence>
<evidence type="ECO:0008006" key="10">
    <source>
        <dbReference type="Google" id="ProtNLM"/>
    </source>
</evidence>
<dbReference type="SUPFAM" id="SSF48208">
    <property type="entry name" value="Six-hairpin glycosidases"/>
    <property type="match status" value="1"/>
</dbReference>
<dbReference type="Pfam" id="PF17167">
    <property type="entry name" value="Glyco_hydro_94"/>
    <property type="match status" value="1"/>
</dbReference>
<gene>
    <name evidence="8" type="ORF">GXW98_05550</name>
</gene>
<protein>
    <recommendedName>
        <fullName evidence="10">Cellobiose phosphorylase</fullName>
    </recommendedName>
</protein>
<keyword evidence="1" id="KW-0328">Glycosyltransferase</keyword>
<dbReference type="PANTHER" id="PTHR37469">
    <property type="entry name" value="CELLOBIONIC ACID PHOSPHORYLASE-RELATED"/>
    <property type="match status" value="1"/>
</dbReference>
<dbReference type="Proteomes" id="UP000767327">
    <property type="component" value="Unassembled WGS sequence"/>
</dbReference>
<dbReference type="InterPro" id="IPR053831">
    <property type="entry name" value="SOGP_N"/>
</dbReference>
<feature type="region of interest" description="Disordered" evidence="3">
    <location>
        <begin position="1"/>
        <end position="24"/>
    </location>
</feature>
<reference evidence="8" key="2">
    <citation type="submission" date="2020-01" db="EMBL/GenBank/DDBJ databases">
        <authorList>
            <person name="Campanaro S."/>
        </authorList>
    </citation>
    <scope>NUCLEOTIDE SEQUENCE</scope>
    <source>
        <strain evidence="8">AS01afH2WH_6</strain>
    </source>
</reference>
<evidence type="ECO:0000256" key="3">
    <source>
        <dbReference type="SAM" id="MobiDB-lite"/>
    </source>
</evidence>
<evidence type="ECO:0000313" key="9">
    <source>
        <dbReference type="Proteomes" id="UP000767327"/>
    </source>
</evidence>
<organism evidence="8 9">
    <name type="scientific">Bifidobacterium crudilactis</name>
    <dbReference type="NCBI Taxonomy" id="327277"/>
    <lineage>
        <taxon>Bacteria</taxon>
        <taxon>Bacillati</taxon>
        <taxon>Actinomycetota</taxon>
        <taxon>Actinomycetes</taxon>
        <taxon>Bifidobacteriales</taxon>
        <taxon>Bifidobacteriaceae</taxon>
        <taxon>Bifidobacterium</taxon>
    </lineage>
</organism>
<dbReference type="Gene3D" id="1.50.10.10">
    <property type="match status" value="1"/>
</dbReference>
<dbReference type="Pfam" id="PF21270">
    <property type="entry name" value="SOGP_4th"/>
    <property type="match status" value="1"/>
</dbReference>
<evidence type="ECO:0000256" key="2">
    <source>
        <dbReference type="ARBA" id="ARBA00022679"/>
    </source>
</evidence>
<reference evidence="8" key="1">
    <citation type="journal article" date="2020" name="Biotechnol. Biofuels">
        <title>New insights from the biogas microbiome by comprehensive genome-resolved metagenomics of nearly 1600 species originating from multiple anaerobic digesters.</title>
        <authorList>
            <person name="Campanaro S."/>
            <person name="Treu L."/>
            <person name="Rodriguez-R L.M."/>
            <person name="Kovalovszki A."/>
            <person name="Ziels R.M."/>
            <person name="Maus I."/>
            <person name="Zhu X."/>
            <person name="Kougias P.G."/>
            <person name="Basile A."/>
            <person name="Luo G."/>
            <person name="Schluter A."/>
            <person name="Konstantinidis K.T."/>
            <person name="Angelidaki I."/>
        </authorList>
    </citation>
    <scope>NUCLEOTIDE SEQUENCE</scope>
    <source>
        <strain evidence="8">AS01afH2WH_6</strain>
    </source>
</reference>
<dbReference type="InterPro" id="IPR048771">
    <property type="entry name" value="SOGP_2nd"/>
</dbReference>
<evidence type="ECO:0000256" key="1">
    <source>
        <dbReference type="ARBA" id="ARBA00022676"/>
    </source>
</evidence>
<dbReference type="Pfam" id="PF21958">
    <property type="entry name" value="SOGP_N"/>
    <property type="match status" value="1"/>
</dbReference>
<dbReference type="InterPro" id="IPR048773">
    <property type="entry name" value="SOGP_C"/>
</dbReference>
<dbReference type="GO" id="GO:0016757">
    <property type="term" value="F:glycosyltransferase activity"/>
    <property type="evidence" value="ECO:0007669"/>
    <property type="project" value="UniProtKB-KW"/>
</dbReference>
<dbReference type="InterPro" id="IPR052047">
    <property type="entry name" value="GH94_Enzymes"/>
</dbReference>
<dbReference type="RefSeq" id="WP_273173680.1">
    <property type="nucleotide sequence ID" value="NZ_JAAXZR010000020.1"/>
</dbReference>
<dbReference type="Pfam" id="PF21250">
    <property type="entry name" value="SOGP_2nd"/>
    <property type="match status" value="1"/>
</dbReference>
<dbReference type="EMBL" id="JAAXZR010000020">
    <property type="protein sequence ID" value="NLT79730.1"/>
    <property type="molecule type" value="Genomic_DNA"/>
</dbReference>
<dbReference type="PANTHER" id="PTHR37469:SF2">
    <property type="entry name" value="CELLOBIONIC ACID PHOSPHORYLASE"/>
    <property type="match status" value="1"/>
</dbReference>
<comment type="caution">
    <text evidence="8">The sequence shown here is derived from an EMBL/GenBank/DDBJ whole genome shotgun (WGS) entry which is preliminary data.</text>
</comment>
<name>A0A971ICG3_9BIFI</name>
<evidence type="ECO:0000259" key="7">
    <source>
        <dbReference type="Pfam" id="PF21958"/>
    </source>
</evidence>